<dbReference type="SUPFAM" id="SSF54236">
    <property type="entry name" value="Ubiquitin-like"/>
    <property type="match status" value="1"/>
</dbReference>
<evidence type="ECO:0000256" key="1">
    <source>
        <dbReference type="SAM" id="MobiDB-lite"/>
    </source>
</evidence>
<keyword evidence="3" id="KW-1185">Reference proteome</keyword>
<dbReference type="CDD" id="cd17039">
    <property type="entry name" value="Ubl_ubiquitin_like"/>
    <property type="match status" value="1"/>
</dbReference>
<dbReference type="Gene3D" id="3.10.20.90">
    <property type="entry name" value="Phosphatidylinositol 3-kinase Catalytic Subunit, Chain A, domain 1"/>
    <property type="match status" value="1"/>
</dbReference>
<dbReference type="InterPro" id="IPR029071">
    <property type="entry name" value="Ubiquitin-like_domsf"/>
</dbReference>
<sequence>MTSNTTQREIIDKSSIKDPHERSEELSNVELDVSTEEGQLVQACTSTTEGEATIESYIAAEHQPAIHIDHSGIIIIITAGSKDNSNASEVLDVISLSKELANMPDMNITNNGVIIIGEHIQLNFGVQSSNTIKDLIRKIQGKTEASPDQLQPILDGKELDDGQSNKNMKYGASNRSEFCLVPNTSQL</sequence>
<name>A0A6S7HAW3_PARCT</name>
<feature type="region of interest" description="Disordered" evidence="1">
    <location>
        <begin position="1"/>
        <end position="27"/>
    </location>
</feature>
<reference evidence="2" key="1">
    <citation type="submission" date="2020-04" db="EMBL/GenBank/DDBJ databases">
        <authorList>
            <person name="Alioto T."/>
            <person name="Alioto T."/>
            <person name="Gomez Garrido J."/>
        </authorList>
    </citation>
    <scope>NUCLEOTIDE SEQUENCE</scope>
    <source>
        <strain evidence="2">A484AB</strain>
    </source>
</reference>
<comment type="caution">
    <text evidence="2">The sequence shown here is derived from an EMBL/GenBank/DDBJ whole genome shotgun (WGS) entry which is preliminary data.</text>
</comment>
<feature type="compositionally biased region" description="Basic and acidic residues" evidence="1">
    <location>
        <begin position="9"/>
        <end position="25"/>
    </location>
</feature>
<organism evidence="2 3">
    <name type="scientific">Paramuricea clavata</name>
    <name type="common">Red gorgonian</name>
    <name type="synonym">Violescent sea-whip</name>
    <dbReference type="NCBI Taxonomy" id="317549"/>
    <lineage>
        <taxon>Eukaryota</taxon>
        <taxon>Metazoa</taxon>
        <taxon>Cnidaria</taxon>
        <taxon>Anthozoa</taxon>
        <taxon>Octocorallia</taxon>
        <taxon>Malacalcyonacea</taxon>
        <taxon>Plexauridae</taxon>
        <taxon>Paramuricea</taxon>
    </lineage>
</organism>
<proteinExistence type="predicted"/>
<evidence type="ECO:0000313" key="2">
    <source>
        <dbReference type="EMBL" id="CAB4000213.1"/>
    </source>
</evidence>
<dbReference type="Proteomes" id="UP001152795">
    <property type="component" value="Unassembled WGS sequence"/>
</dbReference>
<dbReference type="AlphaFoldDB" id="A0A6S7HAW3"/>
<feature type="region of interest" description="Disordered" evidence="1">
    <location>
        <begin position="147"/>
        <end position="168"/>
    </location>
</feature>
<evidence type="ECO:0000313" key="3">
    <source>
        <dbReference type="Proteomes" id="UP001152795"/>
    </source>
</evidence>
<gene>
    <name evidence="2" type="ORF">PACLA_8A051118</name>
</gene>
<protein>
    <submittedName>
        <fullName evidence="2">Uncharacterized protein</fullName>
    </submittedName>
</protein>
<accession>A0A6S7HAW3</accession>
<dbReference type="EMBL" id="CACRXK020003779">
    <property type="protein sequence ID" value="CAB4000213.1"/>
    <property type="molecule type" value="Genomic_DNA"/>
</dbReference>